<sequence>MFEATTTMLANLGSNENWKLHSERQEMSLDLLRTSDLSIAINMPQKDLCMHESRSMVVMRRKQKNPLGVLPSNEQTVAIKVLKLEEQGASKSFIAECRALRTIQHQNILKTITSFSAIDFRGEDFKALVFKFMPKGSLEKWSHPTPNESGRANNTTTVSIVERLSIAIDVAPALEYLHHQGQTPIVHCDLKLSNFLLDSDFLAHLSDFGLAKSVGIRGTVGCVQFSHIRFCSIQEIRLTWFQLEYLCSEHQSNVEG</sequence>
<proteinExistence type="predicted"/>
<dbReference type="OrthoDB" id="676979at2759"/>
<keyword evidence="4" id="KW-0677">Repeat</keyword>
<evidence type="ECO:0000313" key="9">
    <source>
        <dbReference type="RefSeq" id="XP_031396870.1"/>
    </source>
</evidence>
<comment type="subcellular location">
    <subcellularLocation>
        <location evidence="1">Membrane</location>
    </subcellularLocation>
</comment>
<evidence type="ECO:0000256" key="3">
    <source>
        <dbReference type="ARBA" id="ARBA00022692"/>
    </source>
</evidence>
<dbReference type="GeneID" id="116207895"/>
<dbReference type="AlphaFoldDB" id="A0A6P8DKS7"/>
<dbReference type="GO" id="GO:0004672">
    <property type="term" value="F:protein kinase activity"/>
    <property type="evidence" value="ECO:0007669"/>
    <property type="project" value="InterPro"/>
</dbReference>
<dbReference type="GO" id="GO:0016020">
    <property type="term" value="C:membrane"/>
    <property type="evidence" value="ECO:0007669"/>
    <property type="project" value="UniProtKB-SubCell"/>
</dbReference>
<evidence type="ECO:0000313" key="8">
    <source>
        <dbReference type="Proteomes" id="UP000515151"/>
    </source>
</evidence>
<dbReference type="RefSeq" id="XP_031396870.1">
    <property type="nucleotide sequence ID" value="XM_031541010.1"/>
</dbReference>
<evidence type="ECO:0000256" key="5">
    <source>
        <dbReference type="ARBA" id="ARBA00022989"/>
    </source>
</evidence>
<feature type="domain" description="Protein kinase" evidence="7">
    <location>
        <begin position="6"/>
        <end position="256"/>
    </location>
</feature>
<dbReference type="SMART" id="SM00220">
    <property type="entry name" value="S_TKc"/>
    <property type="match status" value="1"/>
</dbReference>
<dbReference type="Proteomes" id="UP000515151">
    <property type="component" value="Chromosome 5"/>
</dbReference>
<dbReference type="InterPro" id="IPR011009">
    <property type="entry name" value="Kinase-like_dom_sf"/>
</dbReference>
<evidence type="ECO:0000256" key="2">
    <source>
        <dbReference type="ARBA" id="ARBA00022614"/>
    </source>
</evidence>
<protein>
    <submittedName>
        <fullName evidence="9">Probable LRR receptor-like serine/threonine-protein kinase At3g47570</fullName>
    </submittedName>
</protein>
<accession>A0A6P8DKS7</accession>
<evidence type="ECO:0000256" key="6">
    <source>
        <dbReference type="ARBA" id="ARBA00023136"/>
    </source>
</evidence>
<dbReference type="Gene3D" id="1.10.510.10">
    <property type="entry name" value="Transferase(Phosphotransferase) domain 1"/>
    <property type="match status" value="1"/>
</dbReference>
<dbReference type="InterPro" id="IPR051809">
    <property type="entry name" value="Plant_receptor-like_S/T_kinase"/>
</dbReference>
<dbReference type="PANTHER" id="PTHR27008:SF499">
    <property type="entry name" value="OS06G0581500 PROTEIN"/>
    <property type="match status" value="1"/>
</dbReference>
<reference evidence="9" key="2">
    <citation type="submission" date="2025-08" db="UniProtKB">
        <authorList>
            <consortium name="RefSeq"/>
        </authorList>
    </citation>
    <scope>IDENTIFICATION</scope>
    <source>
        <tissue evidence="9">Leaf</tissue>
    </source>
</reference>
<organism evidence="8 9">
    <name type="scientific">Punica granatum</name>
    <name type="common">Pomegranate</name>
    <dbReference type="NCBI Taxonomy" id="22663"/>
    <lineage>
        <taxon>Eukaryota</taxon>
        <taxon>Viridiplantae</taxon>
        <taxon>Streptophyta</taxon>
        <taxon>Embryophyta</taxon>
        <taxon>Tracheophyta</taxon>
        <taxon>Spermatophyta</taxon>
        <taxon>Magnoliopsida</taxon>
        <taxon>eudicotyledons</taxon>
        <taxon>Gunneridae</taxon>
        <taxon>Pentapetalae</taxon>
        <taxon>rosids</taxon>
        <taxon>malvids</taxon>
        <taxon>Myrtales</taxon>
        <taxon>Lythraceae</taxon>
        <taxon>Punica</taxon>
    </lineage>
</organism>
<dbReference type="SUPFAM" id="SSF56112">
    <property type="entry name" value="Protein kinase-like (PK-like)"/>
    <property type="match status" value="1"/>
</dbReference>
<keyword evidence="2" id="KW-0433">Leucine-rich repeat</keyword>
<dbReference type="GO" id="GO:0005524">
    <property type="term" value="F:ATP binding"/>
    <property type="evidence" value="ECO:0007669"/>
    <property type="project" value="InterPro"/>
</dbReference>
<dbReference type="InterPro" id="IPR000719">
    <property type="entry name" value="Prot_kinase_dom"/>
</dbReference>
<dbReference type="Pfam" id="PF00069">
    <property type="entry name" value="Pkinase"/>
    <property type="match status" value="1"/>
</dbReference>
<dbReference type="PROSITE" id="PS00108">
    <property type="entry name" value="PROTEIN_KINASE_ST"/>
    <property type="match status" value="1"/>
</dbReference>
<gene>
    <name evidence="9" type="primary">LOC116207895</name>
</gene>
<dbReference type="PANTHER" id="PTHR27008">
    <property type="entry name" value="OS04G0122200 PROTEIN"/>
    <property type="match status" value="1"/>
</dbReference>
<keyword evidence="8" id="KW-1185">Reference proteome</keyword>
<keyword evidence="3" id="KW-0812">Transmembrane</keyword>
<evidence type="ECO:0000256" key="4">
    <source>
        <dbReference type="ARBA" id="ARBA00022737"/>
    </source>
</evidence>
<name>A0A6P8DKS7_PUNGR</name>
<reference evidence="8" key="1">
    <citation type="journal article" date="2020" name="Plant Biotechnol. J.">
        <title>The pomegranate (Punica granatum L.) draft genome dissects genetic divergence between soft- and hard-seeded cultivars.</title>
        <authorList>
            <person name="Luo X."/>
            <person name="Li H."/>
            <person name="Wu Z."/>
            <person name="Yao W."/>
            <person name="Zhao P."/>
            <person name="Cao D."/>
            <person name="Yu H."/>
            <person name="Li K."/>
            <person name="Poudel K."/>
            <person name="Zhao D."/>
            <person name="Zhang F."/>
            <person name="Xia X."/>
            <person name="Chen L."/>
            <person name="Wang Q."/>
            <person name="Jing D."/>
            <person name="Cao S."/>
        </authorList>
    </citation>
    <scope>NUCLEOTIDE SEQUENCE [LARGE SCALE GENOMIC DNA]</scope>
    <source>
        <strain evidence="8">cv. Tunisia</strain>
    </source>
</reference>
<evidence type="ECO:0000256" key="1">
    <source>
        <dbReference type="ARBA" id="ARBA00004370"/>
    </source>
</evidence>
<dbReference type="PROSITE" id="PS50011">
    <property type="entry name" value="PROTEIN_KINASE_DOM"/>
    <property type="match status" value="1"/>
</dbReference>
<evidence type="ECO:0000259" key="7">
    <source>
        <dbReference type="PROSITE" id="PS50011"/>
    </source>
</evidence>
<keyword evidence="5" id="KW-1133">Transmembrane helix</keyword>
<keyword evidence="6" id="KW-0472">Membrane</keyword>
<dbReference type="InterPro" id="IPR008271">
    <property type="entry name" value="Ser/Thr_kinase_AS"/>
</dbReference>